<comment type="caution">
    <text evidence="1">The sequence shown here is derived from an EMBL/GenBank/DDBJ whole genome shotgun (WGS) entry which is preliminary data.</text>
</comment>
<sequence>PNTEFLWKCLQHYRVGSFWEYIPNLEILGQCPTCRVPESLEHIMLECDAPGQKQIWHW</sequence>
<evidence type="ECO:0008006" key="3">
    <source>
        <dbReference type="Google" id="ProtNLM"/>
    </source>
</evidence>
<reference evidence="1" key="1">
    <citation type="submission" date="2023-03" db="EMBL/GenBank/DDBJ databases">
        <title>Massive genome expansion in bonnet fungi (Mycena s.s.) driven by repeated elements and novel gene families across ecological guilds.</title>
        <authorList>
            <consortium name="Lawrence Berkeley National Laboratory"/>
            <person name="Harder C.B."/>
            <person name="Miyauchi S."/>
            <person name="Viragh M."/>
            <person name="Kuo A."/>
            <person name="Thoen E."/>
            <person name="Andreopoulos B."/>
            <person name="Lu D."/>
            <person name="Skrede I."/>
            <person name="Drula E."/>
            <person name="Henrissat B."/>
            <person name="Morin E."/>
            <person name="Kohler A."/>
            <person name="Barry K."/>
            <person name="LaButti K."/>
            <person name="Morin E."/>
            <person name="Salamov A."/>
            <person name="Lipzen A."/>
            <person name="Mereny Z."/>
            <person name="Hegedus B."/>
            <person name="Baldrian P."/>
            <person name="Stursova M."/>
            <person name="Weitz H."/>
            <person name="Taylor A."/>
            <person name="Grigoriev I.V."/>
            <person name="Nagy L.G."/>
            <person name="Martin F."/>
            <person name="Kauserud H."/>
        </authorList>
    </citation>
    <scope>NUCLEOTIDE SEQUENCE</scope>
    <source>
        <strain evidence="1">CBHHK067</strain>
    </source>
</reference>
<dbReference type="Proteomes" id="UP001221757">
    <property type="component" value="Unassembled WGS sequence"/>
</dbReference>
<protein>
    <recommendedName>
        <fullName evidence="3">Reverse transcriptase zinc-binding domain-containing protein</fullName>
    </recommendedName>
</protein>
<dbReference type="AlphaFoldDB" id="A0AAD7BKY2"/>
<accession>A0AAD7BKY2</accession>
<name>A0AAD7BKY2_MYCRO</name>
<gene>
    <name evidence="1" type="ORF">B0H17DRAFT_963932</name>
</gene>
<evidence type="ECO:0000313" key="1">
    <source>
        <dbReference type="EMBL" id="KAJ7624164.1"/>
    </source>
</evidence>
<keyword evidence="2" id="KW-1185">Reference proteome</keyword>
<evidence type="ECO:0000313" key="2">
    <source>
        <dbReference type="Proteomes" id="UP001221757"/>
    </source>
</evidence>
<proteinExistence type="predicted"/>
<organism evidence="1 2">
    <name type="scientific">Mycena rosella</name>
    <name type="common">Pink bonnet</name>
    <name type="synonym">Agaricus rosellus</name>
    <dbReference type="NCBI Taxonomy" id="1033263"/>
    <lineage>
        <taxon>Eukaryota</taxon>
        <taxon>Fungi</taxon>
        <taxon>Dikarya</taxon>
        <taxon>Basidiomycota</taxon>
        <taxon>Agaricomycotina</taxon>
        <taxon>Agaricomycetes</taxon>
        <taxon>Agaricomycetidae</taxon>
        <taxon>Agaricales</taxon>
        <taxon>Marasmiineae</taxon>
        <taxon>Mycenaceae</taxon>
        <taxon>Mycena</taxon>
    </lineage>
</organism>
<feature type="non-terminal residue" evidence="1">
    <location>
        <position position="1"/>
    </location>
</feature>
<dbReference type="EMBL" id="JARKIE010000620">
    <property type="protein sequence ID" value="KAJ7624164.1"/>
    <property type="molecule type" value="Genomic_DNA"/>
</dbReference>